<dbReference type="Proteomes" id="UP000598174">
    <property type="component" value="Unassembled WGS sequence"/>
</dbReference>
<feature type="region of interest" description="Disordered" evidence="1">
    <location>
        <begin position="1"/>
        <end position="23"/>
    </location>
</feature>
<comment type="caution">
    <text evidence="2">The sequence shown here is derived from an EMBL/GenBank/DDBJ whole genome shotgun (WGS) entry which is preliminary data.</text>
</comment>
<gene>
    <name evidence="2" type="ORF">Afe05nite_64270</name>
</gene>
<dbReference type="EMBL" id="BOMM01000056">
    <property type="protein sequence ID" value="GIE14587.1"/>
    <property type="molecule type" value="Genomic_DNA"/>
</dbReference>
<evidence type="ECO:0000256" key="1">
    <source>
        <dbReference type="SAM" id="MobiDB-lite"/>
    </source>
</evidence>
<feature type="region of interest" description="Disordered" evidence="1">
    <location>
        <begin position="36"/>
        <end position="67"/>
    </location>
</feature>
<accession>A0A919J769</accession>
<evidence type="ECO:0000313" key="2">
    <source>
        <dbReference type="EMBL" id="GIE14587.1"/>
    </source>
</evidence>
<proteinExistence type="predicted"/>
<name>A0A919J769_9ACTN</name>
<keyword evidence="3" id="KW-1185">Reference proteome</keyword>
<reference evidence="2" key="1">
    <citation type="submission" date="2021-01" db="EMBL/GenBank/DDBJ databases">
        <title>Whole genome shotgun sequence of Actinoplanes ferrugineus NBRC 15555.</title>
        <authorList>
            <person name="Komaki H."/>
            <person name="Tamura T."/>
        </authorList>
    </citation>
    <scope>NUCLEOTIDE SEQUENCE</scope>
    <source>
        <strain evidence="2">NBRC 15555</strain>
    </source>
</reference>
<evidence type="ECO:0000313" key="3">
    <source>
        <dbReference type="Proteomes" id="UP000598174"/>
    </source>
</evidence>
<protein>
    <submittedName>
        <fullName evidence="2">Uncharacterized protein</fullName>
    </submittedName>
</protein>
<organism evidence="2 3">
    <name type="scientific">Paractinoplanes ferrugineus</name>
    <dbReference type="NCBI Taxonomy" id="113564"/>
    <lineage>
        <taxon>Bacteria</taxon>
        <taxon>Bacillati</taxon>
        <taxon>Actinomycetota</taxon>
        <taxon>Actinomycetes</taxon>
        <taxon>Micromonosporales</taxon>
        <taxon>Micromonosporaceae</taxon>
        <taxon>Paractinoplanes</taxon>
    </lineage>
</organism>
<dbReference type="AlphaFoldDB" id="A0A919J769"/>
<sequence>MAGVDRLRGTSAIDRPMPSQGQRSIATLEARPVCGTGVATPRNHQPVAAGNGRSIKSENARNWVPEE</sequence>